<reference evidence="2" key="1">
    <citation type="submission" date="2018-03" db="EMBL/GenBank/DDBJ databases">
        <authorList>
            <person name="Sun L."/>
            <person name="Liu H."/>
            <person name="Chen W."/>
            <person name="Huang K."/>
            <person name="Liu W."/>
            <person name="Gao X."/>
        </authorList>
    </citation>
    <scope>NUCLEOTIDE SEQUENCE [LARGE SCALE GENOMIC DNA]</scope>
    <source>
        <strain evidence="2">SH9</strain>
    </source>
</reference>
<dbReference type="Proteomes" id="UP000239772">
    <property type="component" value="Unassembled WGS sequence"/>
</dbReference>
<organism evidence="1 2">
    <name type="scientific">Alsobacter soli</name>
    <dbReference type="NCBI Taxonomy" id="2109933"/>
    <lineage>
        <taxon>Bacteria</taxon>
        <taxon>Pseudomonadati</taxon>
        <taxon>Pseudomonadota</taxon>
        <taxon>Alphaproteobacteria</taxon>
        <taxon>Hyphomicrobiales</taxon>
        <taxon>Alsobacteraceae</taxon>
        <taxon>Alsobacter</taxon>
    </lineage>
</organism>
<keyword evidence="2" id="KW-1185">Reference proteome</keyword>
<accession>A0A2T1HZW3</accession>
<gene>
    <name evidence="1" type="ORF">SLNSH_01280</name>
</gene>
<dbReference type="SUPFAM" id="SSF47240">
    <property type="entry name" value="Ferritin-like"/>
    <property type="match status" value="1"/>
</dbReference>
<evidence type="ECO:0000313" key="1">
    <source>
        <dbReference type="EMBL" id="PSC07120.1"/>
    </source>
</evidence>
<dbReference type="Gene3D" id="1.20.1260.10">
    <property type="match status" value="1"/>
</dbReference>
<dbReference type="AlphaFoldDB" id="A0A2T1HZW3"/>
<name>A0A2T1HZW3_9HYPH</name>
<dbReference type="OrthoDB" id="7273732at2"/>
<sequence length="173" mass="19582">MSDGGSDTIRSEFITGLRNAHALEKQARQLIERQLERVKSYPDVAQKLRQHLDETNAQEERLDQLLARFDESRSVLKDMATQFMANMGAMTHAMADDEILKNTFANLAFENFEIASYRSLISIAKAGGFSQEAQVLQQSLNEELAMAKWIDEHVDDVTQQYLSLKASGQKADR</sequence>
<dbReference type="Pfam" id="PF05974">
    <property type="entry name" value="DUF892"/>
    <property type="match status" value="1"/>
</dbReference>
<dbReference type="EMBL" id="PVZS01000001">
    <property type="protein sequence ID" value="PSC07120.1"/>
    <property type="molecule type" value="Genomic_DNA"/>
</dbReference>
<proteinExistence type="predicted"/>
<dbReference type="InterPro" id="IPR009078">
    <property type="entry name" value="Ferritin-like_SF"/>
</dbReference>
<protein>
    <submittedName>
        <fullName evidence="1">Uncharacterized protein</fullName>
    </submittedName>
</protein>
<evidence type="ECO:0000313" key="2">
    <source>
        <dbReference type="Proteomes" id="UP000239772"/>
    </source>
</evidence>
<dbReference type="InterPro" id="IPR010287">
    <property type="entry name" value="DUF892_YciF-like"/>
</dbReference>
<dbReference type="InterPro" id="IPR012347">
    <property type="entry name" value="Ferritin-like"/>
</dbReference>
<comment type="caution">
    <text evidence="1">The sequence shown here is derived from an EMBL/GenBank/DDBJ whole genome shotgun (WGS) entry which is preliminary data.</text>
</comment>